<dbReference type="Pfam" id="PF03235">
    <property type="entry name" value="GmrSD_N"/>
    <property type="match status" value="1"/>
</dbReference>
<evidence type="ECO:0000259" key="1">
    <source>
        <dbReference type="Pfam" id="PF03235"/>
    </source>
</evidence>
<comment type="caution">
    <text evidence="2">The sequence shown here is derived from an EMBL/GenBank/DDBJ whole genome shotgun (WGS) entry which is preliminary data.</text>
</comment>
<sequence>MPGYPISHIFLAEEIDASTMKTNREVVDGQQRISTILHYVNNSFKILKVHNEEVANLFFKDLPDEQKELILLYEIPCQVFSTKDKNIIYDIFDRLNTFNYALNSQELRNANYFGTFKTIVEKIRLAIFDEIEELGLYKDMEIRRMKLQEDLARILIFYLESYVNDSDKSINNFYEKYDNDDTFSNALDALNSVIYIYREAIDIFKKIINLNGSLLSFDRKYFFTIFMLLIEIKKWIMIKLQNSLH</sequence>
<dbReference type="InterPro" id="IPR004919">
    <property type="entry name" value="GmrSD_N"/>
</dbReference>
<organism evidence="2 3">
    <name type="scientific">Spiroplasma poulsonii</name>
    <dbReference type="NCBI Taxonomy" id="2138"/>
    <lineage>
        <taxon>Bacteria</taxon>
        <taxon>Bacillati</taxon>
        <taxon>Mycoplasmatota</taxon>
        <taxon>Mollicutes</taxon>
        <taxon>Entomoplasmatales</taxon>
        <taxon>Spiroplasmataceae</taxon>
        <taxon>Spiroplasma</taxon>
    </lineage>
</organism>
<dbReference type="AlphaFoldDB" id="A0A3S0U7B4"/>
<dbReference type="PANTHER" id="PTHR39639">
    <property type="entry name" value="CHROMOSOME 16, WHOLE GENOME SHOTGUN SEQUENCE"/>
    <property type="match status" value="1"/>
</dbReference>
<reference evidence="2 3" key="1">
    <citation type="journal article" date="2019" name="Genome Biol. Evol.">
        <title>Toxin and genome evolution in a Drosophila defensive symbiosis.</title>
        <authorList>
            <person name="Ballinger M.J."/>
            <person name="Gawryluk R.M."/>
            <person name="Perlman S.J."/>
        </authorList>
    </citation>
    <scope>NUCLEOTIDE SEQUENCE [LARGE SCALE GENOMIC DNA]</scope>
    <source>
        <strain evidence="3">sNeo</strain>
    </source>
</reference>
<dbReference type="EMBL" id="RAHC01000023">
    <property type="protein sequence ID" value="RUP75279.1"/>
    <property type="molecule type" value="Genomic_DNA"/>
</dbReference>
<dbReference type="Proteomes" id="UP000274545">
    <property type="component" value="Unassembled WGS sequence"/>
</dbReference>
<feature type="domain" description="GmrSD restriction endonucleases N-terminal" evidence="1">
    <location>
        <begin position="2"/>
        <end position="113"/>
    </location>
</feature>
<evidence type="ECO:0000313" key="3">
    <source>
        <dbReference type="Proteomes" id="UP000274545"/>
    </source>
</evidence>
<dbReference type="PANTHER" id="PTHR39639:SF1">
    <property type="entry name" value="DUF262 DOMAIN-CONTAINING PROTEIN"/>
    <property type="match status" value="1"/>
</dbReference>
<name>A0A3S0U7B4_9MOLU</name>
<gene>
    <name evidence="2" type="ORF">D6D54_08790</name>
</gene>
<evidence type="ECO:0000313" key="2">
    <source>
        <dbReference type="EMBL" id="RUP75279.1"/>
    </source>
</evidence>
<accession>A0A3S0U7B4</accession>
<proteinExistence type="predicted"/>
<protein>
    <submittedName>
        <fullName evidence="2">DUF262 domain-containing protein</fullName>
    </submittedName>
</protein>